<dbReference type="GO" id="GO:0000978">
    <property type="term" value="F:RNA polymerase II cis-regulatory region sequence-specific DNA binding"/>
    <property type="evidence" value="ECO:0007669"/>
    <property type="project" value="InterPro"/>
</dbReference>
<feature type="region of interest" description="Disordered" evidence="7">
    <location>
        <begin position="1"/>
        <end position="32"/>
    </location>
</feature>
<dbReference type="InterPro" id="IPR014756">
    <property type="entry name" value="Ig_E-set"/>
</dbReference>
<dbReference type="GO" id="GO:0005634">
    <property type="term" value="C:nucleus"/>
    <property type="evidence" value="ECO:0007669"/>
    <property type="project" value="UniProtKB-SubCell"/>
</dbReference>
<dbReference type="InterPro" id="IPR040159">
    <property type="entry name" value="CLS_fam"/>
</dbReference>
<dbReference type="InParanoid" id="G0PA88"/>
<dbReference type="InterPro" id="IPR013783">
    <property type="entry name" value="Ig-like_fold"/>
</dbReference>
<dbReference type="eggNOG" id="KOG3743">
    <property type="taxonomic scope" value="Eukaryota"/>
</dbReference>
<dbReference type="InterPro" id="IPR015350">
    <property type="entry name" value="Beta-trefoil_DNA-bd_dom"/>
</dbReference>
<evidence type="ECO:0000256" key="3">
    <source>
        <dbReference type="ARBA" id="ARBA00023015"/>
    </source>
</evidence>
<organism evidence="11">
    <name type="scientific">Caenorhabditis brenneri</name>
    <name type="common">Nematode worm</name>
    <dbReference type="NCBI Taxonomy" id="135651"/>
    <lineage>
        <taxon>Eukaryota</taxon>
        <taxon>Metazoa</taxon>
        <taxon>Ecdysozoa</taxon>
        <taxon>Nematoda</taxon>
        <taxon>Chromadorea</taxon>
        <taxon>Rhabditida</taxon>
        <taxon>Rhabditina</taxon>
        <taxon>Rhabditomorpha</taxon>
        <taxon>Rhabditoidea</taxon>
        <taxon>Rhabditidae</taxon>
        <taxon>Peloderinae</taxon>
        <taxon>Caenorhabditis</taxon>
    </lineage>
</organism>
<dbReference type="STRING" id="135651.G0PA88"/>
<proteinExistence type="inferred from homology"/>
<dbReference type="GO" id="GO:0001228">
    <property type="term" value="F:DNA-binding transcription activator activity, RNA polymerase II-specific"/>
    <property type="evidence" value="ECO:0007669"/>
    <property type="project" value="InterPro"/>
</dbReference>
<dbReference type="SMART" id="SM01268">
    <property type="entry name" value="BTD"/>
    <property type="match status" value="1"/>
</dbReference>
<name>G0PA88_CAEBE</name>
<dbReference type="FunFam" id="2.60.40.10:FF:002236">
    <property type="entry name" value="Lin-12 And Glp-1 phenotype"/>
    <property type="match status" value="1"/>
</dbReference>
<evidence type="ECO:0000256" key="1">
    <source>
        <dbReference type="ARBA" id="ARBA00004123"/>
    </source>
</evidence>
<dbReference type="AlphaFoldDB" id="G0PA88"/>
<evidence type="ECO:0000313" key="11">
    <source>
        <dbReference type="Proteomes" id="UP000008068"/>
    </source>
</evidence>
<dbReference type="Pfam" id="PF20144">
    <property type="entry name" value="TIG_SUH"/>
    <property type="match status" value="1"/>
</dbReference>
<sequence>MAMRKRGTTSAEDQVCRKKQSLDERPASTPTHMAVKTELPPAKMINFLLNKEKYECVIRILHANVAQKSYGSERRFFCPPPSVYLIGGGWKEKSELVVHINIDSDHSKWQKLNCSTGKDYCVAKEFHVSNSDERESFDLKTQLFFGCGNEIASFVSKPITIISKPSKKKQMKSNDRKHMYITSGTNVALFNRPHSQRFRTRYLHFEGNDFQASSTKWGAFTIHLLDEERGIQETGNFAVRDGFLYYGSAVSLVDSVTGIALPRMRIRKVDKKQVILDTTCSVEPVTQLNNCAFQMIDNEMEYLSLSQDKIVQHKAQAIDENRHQINDGAAWTIISAEKAEYRFFEAMGQVDTPITPCPVFGNLEVNGHGEDARVELRGRDFKPNLKIWFGSTPVDTTFRSDECLLCDLPPVTQVRNEQTKGMFTNETTGDCEVPISLVRDDGVIYSSGLTYSYKSMERHGTVRTAPGYQMQTL</sequence>
<keyword evidence="6" id="KW-0539">Nucleus</keyword>
<dbReference type="HOGENOM" id="CLU_022207_2_0_1"/>
<evidence type="ECO:0000256" key="5">
    <source>
        <dbReference type="ARBA" id="ARBA00023163"/>
    </source>
</evidence>
<dbReference type="PANTHER" id="PTHR10665">
    <property type="entry name" value="RECOMBINING BINDING PROTEIN SUPPRESSOR OF HAIRLESS"/>
    <property type="match status" value="1"/>
</dbReference>
<dbReference type="InterPro" id="IPR036358">
    <property type="entry name" value="BTD_sf"/>
</dbReference>
<dbReference type="EMBL" id="GL380172">
    <property type="protein sequence ID" value="EGT49059.1"/>
    <property type="molecule type" value="Genomic_DNA"/>
</dbReference>
<comment type="similarity">
    <text evidence="2">Belongs to the Su(H) family.</text>
</comment>
<evidence type="ECO:0000256" key="7">
    <source>
        <dbReference type="SAM" id="MobiDB-lite"/>
    </source>
</evidence>
<feature type="domain" description="RBP-J/Cbf11/Cbf12 DNA binding" evidence="8">
    <location>
        <begin position="57"/>
        <end position="175"/>
    </location>
</feature>
<dbReference type="InterPro" id="IPR015351">
    <property type="entry name" value="RBP-J/Cbf11/Cbf12_DNA-bd"/>
</dbReference>
<dbReference type="Gene3D" id="2.60.40.10">
    <property type="entry name" value="Immunoglobulins"/>
    <property type="match status" value="1"/>
</dbReference>
<dbReference type="OMA" id="MIDNEME"/>
<gene>
    <name evidence="10" type="ORF">CAEBREN_24462</name>
</gene>
<evidence type="ECO:0000313" key="10">
    <source>
        <dbReference type="EMBL" id="EGT49059.1"/>
    </source>
</evidence>
<feature type="compositionally biased region" description="Basic and acidic residues" evidence="7">
    <location>
        <begin position="14"/>
        <end position="26"/>
    </location>
</feature>
<evidence type="ECO:0000256" key="4">
    <source>
        <dbReference type="ARBA" id="ARBA00023125"/>
    </source>
</evidence>
<dbReference type="Gene3D" id="2.60.40.1450">
    <property type="entry name" value="LAG1, DNA binding domain"/>
    <property type="match status" value="1"/>
</dbReference>
<dbReference type="InterPro" id="IPR038007">
    <property type="entry name" value="RBP-Jkappa_IPT"/>
</dbReference>
<keyword evidence="5" id="KW-0804">Transcription</keyword>
<comment type="subcellular location">
    <subcellularLocation>
        <location evidence="1">Nucleus</location>
    </subcellularLocation>
</comment>
<dbReference type="Proteomes" id="UP000008068">
    <property type="component" value="Unassembled WGS sequence"/>
</dbReference>
<evidence type="ECO:0000256" key="2">
    <source>
        <dbReference type="ARBA" id="ARBA00009704"/>
    </source>
</evidence>
<dbReference type="SUPFAM" id="SSF81296">
    <property type="entry name" value="E set domains"/>
    <property type="match status" value="1"/>
</dbReference>
<dbReference type="Pfam" id="PF09271">
    <property type="entry name" value="LAG1-DNAbind"/>
    <property type="match status" value="1"/>
</dbReference>
<evidence type="ECO:0000259" key="9">
    <source>
        <dbReference type="SMART" id="SM01268"/>
    </source>
</evidence>
<dbReference type="Gene3D" id="2.80.10.50">
    <property type="match status" value="1"/>
</dbReference>
<keyword evidence="3" id="KW-0805">Transcription regulation</keyword>
<dbReference type="OrthoDB" id="5600360at2759"/>
<dbReference type="InterPro" id="IPR037095">
    <property type="entry name" value="RBP-J/Cbf11_DNA-bd_sf"/>
</dbReference>
<reference evidence="11" key="1">
    <citation type="submission" date="2011-07" db="EMBL/GenBank/DDBJ databases">
        <authorList>
            <consortium name="Caenorhabditis brenneri Sequencing and Analysis Consortium"/>
            <person name="Wilson R.K."/>
        </authorList>
    </citation>
    <scope>NUCLEOTIDE SEQUENCE [LARGE SCALE GENOMIC DNA]</scope>
    <source>
        <strain evidence="11">PB2801</strain>
    </source>
</reference>
<accession>G0PA88</accession>
<dbReference type="SUPFAM" id="SSF110217">
    <property type="entry name" value="DNA-binding protein LAG-1 (CSL)"/>
    <property type="match status" value="1"/>
</dbReference>
<feature type="domain" description="Beta-trefoil DNA-binding" evidence="9">
    <location>
        <begin position="179"/>
        <end position="331"/>
    </location>
</feature>
<evidence type="ECO:0000259" key="8">
    <source>
        <dbReference type="SMART" id="SM01267"/>
    </source>
</evidence>
<evidence type="ECO:0000256" key="6">
    <source>
        <dbReference type="ARBA" id="ARBA00023242"/>
    </source>
</evidence>
<keyword evidence="11" id="KW-1185">Reference proteome</keyword>
<dbReference type="Pfam" id="PF09270">
    <property type="entry name" value="BTD"/>
    <property type="match status" value="1"/>
</dbReference>
<dbReference type="SMART" id="SM01267">
    <property type="entry name" value="LAG1_DNAbind"/>
    <property type="match status" value="1"/>
</dbReference>
<dbReference type="InterPro" id="IPR008967">
    <property type="entry name" value="p53-like_TF_DNA-bd_sf"/>
</dbReference>
<keyword evidence="4" id="KW-0238">DNA-binding</keyword>
<protein>
    <submittedName>
        <fullName evidence="10">Uncharacterized protein</fullName>
    </submittedName>
</protein>
<dbReference type="SUPFAM" id="SSF49417">
    <property type="entry name" value="p53-like transcription factors"/>
    <property type="match status" value="1"/>
</dbReference>